<evidence type="ECO:0000313" key="2">
    <source>
        <dbReference type="Proteomes" id="UP000594688"/>
    </source>
</evidence>
<dbReference type="EMBL" id="CP048685">
    <property type="protein sequence ID" value="QPJ61321.1"/>
    <property type="molecule type" value="Genomic_DNA"/>
</dbReference>
<dbReference type="AlphaFoldDB" id="A0A7T0G004"/>
<organism evidence="1 2">
    <name type="scientific">Candidatus Nitronauta litoralis</name>
    <dbReference type="NCBI Taxonomy" id="2705533"/>
    <lineage>
        <taxon>Bacteria</taxon>
        <taxon>Pseudomonadati</taxon>
        <taxon>Nitrospinota/Tectimicrobiota group</taxon>
        <taxon>Nitrospinota</taxon>
        <taxon>Nitrospinia</taxon>
        <taxon>Nitrospinales</taxon>
        <taxon>Nitrospinaceae</taxon>
        <taxon>Candidatus Nitronauta</taxon>
    </lineage>
</organism>
<accession>A0A7T0G004</accession>
<reference evidence="1 2" key="1">
    <citation type="submission" date="2020-02" db="EMBL/GenBank/DDBJ databases">
        <title>Genomic and physiological characterization of two novel Nitrospinaceae genera.</title>
        <authorList>
            <person name="Mueller A.J."/>
            <person name="Jung M.-Y."/>
            <person name="Strachan C.R."/>
            <person name="Herbold C.W."/>
            <person name="Kirkegaard R.H."/>
            <person name="Daims H."/>
        </authorList>
    </citation>
    <scope>NUCLEOTIDE SEQUENCE [LARGE SCALE GENOMIC DNA]</scope>
    <source>
        <strain evidence="1">EB</strain>
    </source>
</reference>
<gene>
    <name evidence="1" type="ORF">G3M70_05210</name>
</gene>
<sequence>MASIASPELQNNIQEMQTGIGLQGAILAYGQAFKVDSSGFQLNVNWPNIEGATSVELESASLTLSPDHKHLGPSLGSFPGNSESTELDITLTSSRLIRSIKLNDFKIEIDGEFTRVRNQNELGAFRIAVALWEGDRFGAPVVSVPPTSTRGAIPPLLTGGSFSNSVLYLPDLQTTQIRLMVVENGVPEEFTPIRFSTSSAVLRAAPYPSDMELLNFESAPVWGLPGPFKDASSIDLKQAVTQGLDKALETGSPLSTHVTIKSSEEGHLYHFGLNTKGQVLRKFEEKVKLSLEGGGKMLALPDPVLASTSPYKVTADVTLKHKGMRLHPLSDTLPDTLGFFQGPIVGVDPVIREWPREAFLDETLKRIGLFGHAPEETELSIRLMAISEGGGVTPLNDGWGSAIVNPNNGQSGLVWIDLPDYGPIDQAVALEVKSTRGRFYWVENGAPVTRIAVAHSPQPGDKVDIGSTPVEFTGMETQILKMTLDSGSFQSGPPLINSDQFTDIVLTNLTLRYQA</sequence>
<proteinExistence type="predicted"/>
<name>A0A7T0G004_9BACT</name>
<dbReference type="KEGG" id="nli:G3M70_05210"/>
<dbReference type="Proteomes" id="UP000594688">
    <property type="component" value="Chromosome"/>
</dbReference>
<evidence type="ECO:0000313" key="1">
    <source>
        <dbReference type="EMBL" id="QPJ61321.1"/>
    </source>
</evidence>
<protein>
    <submittedName>
        <fullName evidence="1">Uncharacterized protein</fullName>
    </submittedName>
</protein>